<dbReference type="EMBL" id="ABEU02000025">
    <property type="protein sequence ID" value="PNR27392.1"/>
    <property type="molecule type" value="Genomic_DNA"/>
</dbReference>
<dbReference type="GeneID" id="112277502"/>
<dbReference type="PANTHER" id="PTHR33356:SF5">
    <property type="entry name" value="TIP41-LIKE PROTEIN"/>
    <property type="match status" value="1"/>
</dbReference>
<dbReference type="RefSeq" id="XP_024365696.1">
    <property type="nucleotide sequence ID" value="XM_024509928.2"/>
</dbReference>
<dbReference type="RefSeq" id="XP_073387502.1">
    <property type="nucleotide sequence ID" value="XM_073531401.1"/>
</dbReference>
<reference evidence="3" key="3">
    <citation type="submission" date="2020-12" db="UniProtKB">
        <authorList>
            <consortium name="EnsemblPlants"/>
        </authorList>
    </citation>
    <scope>IDENTIFICATION</scope>
</reference>
<gene>
    <name evidence="3" type="primary">LOC112277502</name>
    <name evidence="2" type="ORF">PHYPA_029544</name>
</gene>
<dbReference type="OrthoDB" id="1931548at2759"/>
<organism evidence="2">
    <name type="scientific">Physcomitrium patens</name>
    <name type="common">Spreading-leaved earth moss</name>
    <name type="synonym">Physcomitrella patens</name>
    <dbReference type="NCBI Taxonomy" id="3218"/>
    <lineage>
        <taxon>Eukaryota</taxon>
        <taxon>Viridiplantae</taxon>
        <taxon>Streptophyta</taxon>
        <taxon>Embryophyta</taxon>
        <taxon>Bryophyta</taxon>
        <taxon>Bryophytina</taxon>
        <taxon>Bryopsida</taxon>
        <taxon>Funariidae</taxon>
        <taxon>Funariales</taxon>
        <taxon>Funariaceae</taxon>
        <taxon>Physcomitrium</taxon>
    </lineage>
</organism>
<dbReference type="AlphaFoldDB" id="A9TUK1"/>
<dbReference type="Gramene" id="Pp3c25_3390V3.3">
    <property type="protein sequence ID" value="Pp3c25_3390V3.3"/>
    <property type="gene ID" value="Pp3c25_3390"/>
</dbReference>
<dbReference type="EnsemblPlants" id="Pp3c25_3390V3.1">
    <property type="protein sequence ID" value="Pp3c25_3390V3.1"/>
    <property type="gene ID" value="Pp3c25_3390"/>
</dbReference>
<feature type="region of interest" description="Disordered" evidence="1">
    <location>
        <begin position="342"/>
        <end position="405"/>
    </location>
</feature>
<dbReference type="Gramene" id="Pp3c25_3390V3.2">
    <property type="protein sequence ID" value="Pp3c25_3390V3.2"/>
    <property type="gene ID" value="Pp3c25_3390"/>
</dbReference>
<evidence type="ECO:0000256" key="1">
    <source>
        <dbReference type="SAM" id="MobiDB-lite"/>
    </source>
</evidence>
<evidence type="ECO:0000313" key="3">
    <source>
        <dbReference type="EnsemblPlants" id="Pp3c25_3390V3.1"/>
    </source>
</evidence>
<dbReference type="RefSeq" id="XP_024365698.1">
    <property type="nucleotide sequence ID" value="XM_024509930.2"/>
</dbReference>
<proteinExistence type="predicted"/>
<dbReference type="Proteomes" id="UP000006727">
    <property type="component" value="Chromosome 25"/>
</dbReference>
<dbReference type="EnsemblPlants" id="Pp3c25_3390V3.3">
    <property type="protein sequence ID" value="Pp3c25_3390V3.3"/>
    <property type="gene ID" value="Pp3c25_3390"/>
</dbReference>
<dbReference type="EnsemblPlants" id="Pp3c25_3390V3.2">
    <property type="protein sequence ID" value="Pp3c25_3390V3.2"/>
    <property type="gene ID" value="Pp3c25_3390"/>
</dbReference>
<dbReference type="HOGENOM" id="CLU_051272_1_0_1"/>
<sequence length="405" mass="44804">MAFEVARVHGLISSRVGDDGVSNGFRNEGASMEAVYSYPHEWSAPGFIPNPHNTPDIPFNYGRYRNRWEANCFPQESSSPCSTEFESDEEDEFFHGLAQQIAHSTFDEEINTSRPVGFQPRSGYPEGRMSPSNLHNGSWSTGSLLSGSRSSSNDSSRVSSQVSSPSSAPSSGYQDAWETLYAAAGEIVRLKMSEEDVEKSYQSRVGNPTMRAHLPQQTRPAGQTAGRNLPLYARRKDWSSMSNNYAMQNWGIKPEASHAIASRSQPHRAGYHHHQQSCFPDGQRDNSTYNHPGKHVDNKLMQNSRQTAVNGGSGVRVVFLGSSTGRESGTGVFLPRVFDQRKAASARQNENNSNTSPGHGRAVNSHRHAKSPREGVWPTLQQSSNRAGVRQPVVHEPRLPSEWTY</sequence>
<feature type="region of interest" description="Disordered" evidence="1">
    <location>
        <begin position="105"/>
        <end position="173"/>
    </location>
</feature>
<accession>A9TUK1</accession>
<reference evidence="2 4" key="1">
    <citation type="journal article" date="2008" name="Science">
        <title>The Physcomitrella genome reveals evolutionary insights into the conquest of land by plants.</title>
        <authorList>
            <person name="Rensing S."/>
            <person name="Lang D."/>
            <person name="Zimmer A."/>
            <person name="Terry A."/>
            <person name="Salamov A."/>
            <person name="Shapiro H."/>
            <person name="Nishiyama T."/>
            <person name="Perroud P.-F."/>
            <person name="Lindquist E."/>
            <person name="Kamisugi Y."/>
            <person name="Tanahashi T."/>
            <person name="Sakakibara K."/>
            <person name="Fujita T."/>
            <person name="Oishi K."/>
            <person name="Shin-I T."/>
            <person name="Kuroki Y."/>
            <person name="Toyoda A."/>
            <person name="Suzuki Y."/>
            <person name="Hashimoto A."/>
            <person name="Yamaguchi K."/>
            <person name="Sugano A."/>
            <person name="Kohara Y."/>
            <person name="Fujiyama A."/>
            <person name="Anterola A."/>
            <person name="Aoki S."/>
            <person name="Ashton N."/>
            <person name="Barbazuk W.B."/>
            <person name="Barker E."/>
            <person name="Bennetzen J."/>
            <person name="Bezanilla M."/>
            <person name="Blankenship R."/>
            <person name="Cho S.H."/>
            <person name="Dutcher S."/>
            <person name="Estelle M."/>
            <person name="Fawcett J.A."/>
            <person name="Gundlach H."/>
            <person name="Hanada K."/>
            <person name="Heyl A."/>
            <person name="Hicks K.A."/>
            <person name="Hugh J."/>
            <person name="Lohr M."/>
            <person name="Mayer K."/>
            <person name="Melkozernov A."/>
            <person name="Murata T."/>
            <person name="Nelson D."/>
            <person name="Pils B."/>
            <person name="Prigge M."/>
            <person name="Reiss B."/>
            <person name="Renner T."/>
            <person name="Rombauts S."/>
            <person name="Rushton P."/>
            <person name="Sanderfoot A."/>
            <person name="Schween G."/>
            <person name="Shiu S.-H."/>
            <person name="Stueber K."/>
            <person name="Theodoulou F.L."/>
            <person name="Tu H."/>
            <person name="Van de Peer Y."/>
            <person name="Verrier P.J."/>
            <person name="Waters E."/>
            <person name="Wood A."/>
            <person name="Yang L."/>
            <person name="Cove D."/>
            <person name="Cuming A."/>
            <person name="Hasebe M."/>
            <person name="Lucas S."/>
            <person name="Mishler D.B."/>
            <person name="Reski R."/>
            <person name="Grigoriev I."/>
            <person name="Quatrano R.S."/>
            <person name="Boore J.L."/>
        </authorList>
    </citation>
    <scope>NUCLEOTIDE SEQUENCE [LARGE SCALE GENOMIC DNA]</scope>
    <source>
        <strain evidence="3 4">cv. Gransden 2004</strain>
    </source>
</reference>
<name>A9TUK1_PHYPA</name>
<protein>
    <submittedName>
        <fullName evidence="2 3">Uncharacterized protein</fullName>
    </submittedName>
</protein>
<dbReference type="KEGG" id="ppp:112277502"/>
<dbReference type="PANTHER" id="PTHR33356">
    <property type="entry name" value="TIP41-LIKE PROTEIN"/>
    <property type="match status" value="1"/>
</dbReference>
<dbReference type="PaxDb" id="3218-PP1S326_15V6.2"/>
<dbReference type="RefSeq" id="XP_024365697.1">
    <property type="nucleotide sequence ID" value="XM_024509929.2"/>
</dbReference>
<evidence type="ECO:0000313" key="2">
    <source>
        <dbReference type="EMBL" id="PNR27392.1"/>
    </source>
</evidence>
<feature type="compositionally biased region" description="Low complexity" evidence="1">
    <location>
        <begin position="138"/>
        <end position="171"/>
    </location>
</feature>
<evidence type="ECO:0000313" key="4">
    <source>
        <dbReference type="Proteomes" id="UP000006727"/>
    </source>
</evidence>
<keyword evidence="4" id="KW-1185">Reference proteome</keyword>
<reference evidence="2 4" key="2">
    <citation type="journal article" date="2018" name="Plant J.">
        <title>The Physcomitrella patens chromosome-scale assembly reveals moss genome structure and evolution.</title>
        <authorList>
            <person name="Lang D."/>
            <person name="Ullrich K.K."/>
            <person name="Murat F."/>
            <person name="Fuchs J."/>
            <person name="Jenkins J."/>
            <person name="Haas F.B."/>
            <person name="Piednoel M."/>
            <person name="Gundlach H."/>
            <person name="Van Bel M."/>
            <person name="Meyberg R."/>
            <person name="Vives C."/>
            <person name="Morata J."/>
            <person name="Symeonidi A."/>
            <person name="Hiss M."/>
            <person name="Muchero W."/>
            <person name="Kamisugi Y."/>
            <person name="Saleh O."/>
            <person name="Blanc G."/>
            <person name="Decker E.L."/>
            <person name="van Gessel N."/>
            <person name="Grimwood J."/>
            <person name="Hayes R.D."/>
            <person name="Graham S.W."/>
            <person name="Gunter L.E."/>
            <person name="McDaniel S.F."/>
            <person name="Hoernstein S.N.W."/>
            <person name="Larsson A."/>
            <person name="Li F.W."/>
            <person name="Perroud P.F."/>
            <person name="Phillips J."/>
            <person name="Ranjan P."/>
            <person name="Rokshar D.S."/>
            <person name="Rothfels C.J."/>
            <person name="Schneider L."/>
            <person name="Shu S."/>
            <person name="Stevenson D.W."/>
            <person name="Thummler F."/>
            <person name="Tillich M."/>
            <person name="Villarreal Aguilar J.C."/>
            <person name="Widiez T."/>
            <person name="Wong G.K."/>
            <person name="Wymore A."/>
            <person name="Zhang Y."/>
            <person name="Zimmer A.D."/>
            <person name="Quatrano R.S."/>
            <person name="Mayer K.F.X."/>
            <person name="Goodstein D."/>
            <person name="Casacuberta J.M."/>
            <person name="Vandepoele K."/>
            <person name="Reski R."/>
            <person name="Cuming A.C."/>
            <person name="Tuskan G.A."/>
            <person name="Maumus F."/>
            <person name="Salse J."/>
            <person name="Schmutz J."/>
            <person name="Rensing S.A."/>
        </authorList>
    </citation>
    <scope>NUCLEOTIDE SEQUENCE [LARGE SCALE GENOMIC DNA]</scope>
    <source>
        <strain evidence="3 4">cv. Gransden 2004</strain>
    </source>
</reference>
<feature type="compositionally biased region" description="Polar residues" evidence="1">
    <location>
        <begin position="346"/>
        <end position="357"/>
    </location>
</feature>
<dbReference type="STRING" id="3218.A9TUK1"/>
<dbReference type="Gramene" id="Pp3c25_3390V3.1">
    <property type="protein sequence ID" value="Pp3c25_3390V3.1"/>
    <property type="gene ID" value="Pp3c25_3390"/>
</dbReference>